<dbReference type="AlphaFoldDB" id="A0A1A9I8M4"/>
<dbReference type="STRING" id="1176587.A8C56_03695"/>
<evidence type="ECO:0000313" key="2">
    <source>
        <dbReference type="EMBL" id="ANH83685.1"/>
    </source>
</evidence>
<name>A0A1A9I8M4_9BACT</name>
<dbReference type="Proteomes" id="UP000077667">
    <property type="component" value="Chromosome"/>
</dbReference>
<gene>
    <name evidence="2" type="ORF">A8C56_03695</name>
</gene>
<dbReference type="InterPro" id="IPR011042">
    <property type="entry name" value="6-blade_b-propeller_TolB-like"/>
</dbReference>
<dbReference type="SUPFAM" id="SSF82171">
    <property type="entry name" value="DPP6 N-terminal domain-like"/>
    <property type="match status" value="1"/>
</dbReference>
<proteinExistence type="predicted"/>
<keyword evidence="3" id="KW-1185">Reference proteome</keyword>
<dbReference type="KEGG" id="nia:A8C56_03695"/>
<evidence type="ECO:0000256" key="1">
    <source>
        <dbReference type="SAM" id="SignalP"/>
    </source>
</evidence>
<feature type="chain" id="PRO_5008390043" description="Bacterial surface antigen (D15) domain-containing protein" evidence="1">
    <location>
        <begin position="19"/>
        <end position="936"/>
    </location>
</feature>
<dbReference type="EMBL" id="CP015772">
    <property type="protein sequence ID" value="ANH83685.1"/>
    <property type="molecule type" value="Genomic_DNA"/>
</dbReference>
<sequence>MRPLCLMALVFLAQVTNAQQFGGNPPSVHWRQLYSDTARIIYPEGLDTVASRVATIVNKIAQNNYHALGNQVKRIDIVLQNQPITSNGYVGLGPFRSEFYLMPPSDNFDQGTTHWADQLALHEFRHVEQYNNFNHGASKVMHWLFGQDGYAVAINAAVPNWFFEGDAVYQETYLSPQGRGRLPSFINAYPALWRSGKEYSWMKLRNGSLKDYVPNHYDLGYLLVNYGYTRYGSDFWRKVTTEAAAFKGLIYPMQKAIKRNTGLSYSQFVNAAFDDYKKRFGIRSQKNITDSLAGNNKVMPVNYTTLTHYYYPQQIDAGSMVYLKTSAKQRPAFYFRDRVGEHFVRYRDISSETQFSYSNGKIVYAALETDPRWSWKTYSSLRVLDLRSGIQKKVTRHTRYFSPDISVDGKFLVANEVDLQERSSLVLLDAQTGKPLKTFSQPGIDYFANPKIKNAHQIVAAVRQRDAATYIGLIDLDKKTIEQLTPPTVKPVGQISLYGDKVYFIGSAGLKDAVFCVDLRSHQIQKLAQDEFTAYFINAAAGTLNWSSFTADGYQLRQKPYRDAVWTNLSREDFVKGSSGIINDSVHLSESPVNAAMPVLPSGKYAQLTAPLNFHSWRPNYDNPEYSLTVYGNNILNTTQTQLYYLYNRNDRSSAIGGSFTYAGLYPYIGLGSRYTINRQLHLKNEIRSWNQWDNYLSVSVPLNWIDGRRYNYLNTGTNLGYRIDFNRGAGYAPSDHFGYLTHSLSFGQQVQRAAQDIYPKWGYGISLQYTYAINKWHSNQLYGRAVFYVPGFLPTHNFVFSLTAQQSSVKYQLFSNSINFARGFNGIDSTRMGTVTIDYHLPLWYPDWGFGNLLYIQRVRGAAFYDYTGIKGRSSGFYTSLQSAGAEVYLDTQWWNQHPLTFGLRVGRLLTKDPVAPGRNRLFYEFILPVSIIPK</sequence>
<dbReference type="Gene3D" id="2.120.10.30">
    <property type="entry name" value="TolB, C-terminal domain"/>
    <property type="match status" value="1"/>
</dbReference>
<feature type="signal peptide" evidence="1">
    <location>
        <begin position="1"/>
        <end position="18"/>
    </location>
</feature>
<keyword evidence="1" id="KW-0732">Signal</keyword>
<evidence type="ECO:0000313" key="3">
    <source>
        <dbReference type="Proteomes" id="UP000077667"/>
    </source>
</evidence>
<reference evidence="2 3" key="1">
    <citation type="submission" date="2016-05" db="EMBL/GenBank/DDBJ databases">
        <title>Niabella ginsenosidivorans BS26 whole genome sequencing.</title>
        <authorList>
            <person name="Im W.T."/>
            <person name="Siddiqi M.Z."/>
        </authorList>
    </citation>
    <scope>NUCLEOTIDE SEQUENCE [LARGE SCALE GENOMIC DNA]</scope>
    <source>
        <strain evidence="2 3">BS26</strain>
    </source>
</reference>
<organism evidence="2 3">
    <name type="scientific">Niabella ginsenosidivorans</name>
    <dbReference type="NCBI Taxonomy" id="1176587"/>
    <lineage>
        <taxon>Bacteria</taxon>
        <taxon>Pseudomonadati</taxon>
        <taxon>Bacteroidota</taxon>
        <taxon>Chitinophagia</taxon>
        <taxon>Chitinophagales</taxon>
        <taxon>Chitinophagaceae</taxon>
        <taxon>Niabella</taxon>
    </lineage>
</organism>
<accession>A0A1A9I8M4</accession>
<evidence type="ECO:0008006" key="4">
    <source>
        <dbReference type="Google" id="ProtNLM"/>
    </source>
</evidence>
<protein>
    <recommendedName>
        <fullName evidence="4">Bacterial surface antigen (D15) domain-containing protein</fullName>
    </recommendedName>
</protein>